<dbReference type="GO" id="GO:0016747">
    <property type="term" value="F:acyltransferase activity, transferring groups other than amino-acyl groups"/>
    <property type="evidence" value="ECO:0007669"/>
    <property type="project" value="InterPro"/>
</dbReference>
<evidence type="ECO:0000256" key="4">
    <source>
        <dbReference type="HAMAP-Rule" id="MF_01201"/>
    </source>
</evidence>
<keyword evidence="7" id="KW-0472">Membrane</keyword>
<feature type="transmembrane region" description="Helical" evidence="7">
    <location>
        <begin position="267"/>
        <end position="285"/>
    </location>
</feature>
<dbReference type="EMBL" id="JACRSR010000001">
    <property type="protein sequence ID" value="MBC8531132.1"/>
    <property type="molecule type" value="Genomic_DNA"/>
</dbReference>
<feature type="transmembrane region" description="Helical" evidence="7">
    <location>
        <begin position="119"/>
        <end position="139"/>
    </location>
</feature>
<dbReference type="Pfam" id="PF00842">
    <property type="entry name" value="Ala_racemase_C"/>
    <property type="match status" value="1"/>
</dbReference>
<feature type="transmembrane region" description="Helical" evidence="7">
    <location>
        <begin position="43"/>
        <end position="63"/>
    </location>
</feature>
<evidence type="ECO:0000313" key="10">
    <source>
        <dbReference type="Proteomes" id="UP000623172"/>
    </source>
</evidence>
<keyword evidence="7" id="KW-0812">Transmembrane</keyword>
<dbReference type="HAMAP" id="MF_01201">
    <property type="entry name" value="Ala_racemase"/>
    <property type="match status" value="1"/>
</dbReference>
<dbReference type="InterPro" id="IPR020622">
    <property type="entry name" value="Ala_racemase_pyridoxalP-BS"/>
</dbReference>
<accession>A0A926D4E1</accession>
<dbReference type="GO" id="GO:0030170">
    <property type="term" value="F:pyridoxal phosphate binding"/>
    <property type="evidence" value="ECO:0007669"/>
    <property type="project" value="UniProtKB-UniRule"/>
</dbReference>
<feature type="domain" description="Alanine racemase C-terminal" evidence="8">
    <location>
        <begin position="570"/>
        <end position="696"/>
    </location>
</feature>
<dbReference type="PANTHER" id="PTHR30511:SF0">
    <property type="entry name" value="ALANINE RACEMASE, CATABOLIC-RELATED"/>
    <property type="match status" value="1"/>
</dbReference>
<name>A0A926D4E1_9FIRM</name>
<dbReference type="PANTHER" id="PTHR30511">
    <property type="entry name" value="ALANINE RACEMASE"/>
    <property type="match status" value="1"/>
</dbReference>
<dbReference type="GO" id="GO:0008784">
    <property type="term" value="F:alanine racemase activity"/>
    <property type="evidence" value="ECO:0007669"/>
    <property type="project" value="UniProtKB-UniRule"/>
</dbReference>
<dbReference type="InterPro" id="IPR009006">
    <property type="entry name" value="Ala_racemase/Decarboxylase_C"/>
</dbReference>
<comment type="catalytic activity">
    <reaction evidence="4">
        <text>L-alanine = D-alanine</text>
        <dbReference type="Rhea" id="RHEA:20249"/>
        <dbReference type="ChEBI" id="CHEBI:57416"/>
        <dbReference type="ChEBI" id="CHEBI:57972"/>
        <dbReference type="EC" id="5.1.1.1"/>
    </reaction>
</comment>
<sequence length="697" mass="76537">MRAREGSGGLDAFRVAAALLVVAIHTSPLESVNGTADFVLTRILARVAVPFFLMVTGFFLLPAIRRGKKGVLRHFLVKTAMLYGAAILIYLPVLIYNGYFVNEGQPWLFLRDLLLEGTFYHLWYLPASMLGMLIVVGLMKWFQDRTVLFVAAVLYGVGLLGDSYYGLTQQIPLLSDFYGALFSIIDYTRNGLFYAPIFLCLGLMARDMRIPRSGLGLGAGLALMIMEGLMLHHFAWQRHDSMYLWLPLVMVYLFACLLKVRSPAKPFLRRFSMAVYILHPMAIVLVRGAGKALHLKGLMDISPLYYLAVAGLSVLAAGLYAKIAEKGNDARERAWVEINLRNLYHNVEELKKLLPEGCALMAVVKANAYGHGAVEIARALHKAGITAYATATAEEGVQLRKRGIRGDILVLGYTPASERKKLRKYRLIQTVADSDHARALSGKKPIRAHVAVDTGMHRLGEDYARIDELCTIYLEAGLKVEGLSTHLCAADSTKEEDILFTYRQIERFWQVVKALKARGVEPGKLHFQSTYGLLNYDGTGCAYARVGIALYGVLSSPNGLVRSELDLRPVLSLKGKIGAIREIEEGETLGYGRAYRAKEKMTAAVVTLGYADGIPRGLTGEALVHGRRVPIVGRICMDQLTLDVSGIEDVKAGDVVTLIGRDGEAFISAEEAAAGAGTITNELLSRLGPRLGRVVLS</sequence>
<feature type="transmembrane region" description="Helical" evidence="7">
    <location>
        <begin position="75"/>
        <end position="99"/>
    </location>
</feature>
<gene>
    <name evidence="9" type="primary">vanT</name>
    <name evidence="9" type="ORF">H8696_04630</name>
</gene>
<dbReference type="SUPFAM" id="SSF50621">
    <property type="entry name" value="Alanine racemase C-terminal domain-like"/>
    <property type="match status" value="1"/>
</dbReference>
<keyword evidence="3 4" id="KW-0413">Isomerase</keyword>
<dbReference type="InterPro" id="IPR000821">
    <property type="entry name" value="Ala_racemase"/>
</dbReference>
<dbReference type="NCBIfam" id="NF033131">
    <property type="entry name" value="vanT-G-Cterm"/>
    <property type="match status" value="1"/>
</dbReference>
<evidence type="ECO:0000256" key="3">
    <source>
        <dbReference type="ARBA" id="ARBA00023235"/>
    </source>
</evidence>
<comment type="similarity">
    <text evidence="4">Belongs to the alanine racemase family.</text>
</comment>
<dbReference type="GO" id="GO:0030632">
    <property type="term" value="P:D-alanine biosynthetic process"/>
    <property type="evidence" value="ECO:0007669"/>
    <property type="project" value="UniProtKB-UniRule"/>
</dbReference>
<feature type="transmembrane region" description="Helical" evidence="7">
    <location>
        <begin position="217"/>
        <end position="236"/>
    </location>
</feature>
<feature type="transmembrane region" description="Helical" evidence="7">
    <location>
        <begin position="187"/>
        <end position="205"/>
    </location>
</feature>
<keyword evidence="10" id="KW-1185">Reference proteome</keyword>
<dbReference type="RefSeq" id="WP_249315202.1">
    <property type="nucleotide sequence ID" value="NZ_JACRSR010000001.1"/>
</dbReference>
<dbReference type="SMART" id="SM01005">
    <property type="entry name" value="Ala_racemase_C"/>
    <property type="match status" value="1"/>
</dbReference>
<evidence type="ECO:0000256" key="7">
    <source>
        <dbReference type="SAM" id="Phobius"/>
    </source>
</evidence>
<dbReference type="InterPro" id="IPR011079">
    <property type="entry name" value="Ala_racemase_C"/>
</dbReference>
<dbReference type="PROSITE" id="PS00395">
    <property type="entry name" value="ALANINE_RACEMASE"/>
    <property type="match status" value="1"/>
</dbReference>
<keyword evidence="2 4" id="KW-0663">Pyridoxal phosphate</keyword>
<feature type="transmembrane region" description="Helical" evidence="7">
    <location>
        <begin position="305"/>
        <end position="323"/>
    </location>
</feature>
<dbReference type="FunFam" id="3.20.20.10:FF:000002">
    <property type="entry name" value="Alanine racemase"/>
    <property type="match status" value="1"/>
</dbReference>
<evidence type="ECO:0000256" key="6">
    <source>
        <dbReference type="PIRSR" id="PIRSR600821-52"/>
    </source>
</evidence>
<dbReference type="InterPro" id="IPR002656">
    <property type="entry name" value="Acyl_transf_3_dom"/>
</dbReference>
<dbReference type="Pfam" id="PF01757">
    <property type="entry name" value="Acyl_transf_3"/>
    <property type="match status" value="1"/>
</dbReference>
<dbReference type="NCBIfam" id="TIGR00492">
    <property type="entry name" value="alr"/>
    <property type="match status" value="1"/>
</dbReference>
<dbReference type="Proteomes" id="UP000623172">
    <property type="component" value="Unassembled WGS sequence"/>
</dbReference>
<comment type="function">
    <text evidence="4">Catalyzes the interconversion of L-alanine and D-alanine. May also act on other amino acids.</text>
</comment>
<feature type="binding site" evidence="4 6">
    <location>
        <position position="637"/>
    </location>
    <ligand>
        <name>substrate</name>
    </ligand>
</feature>
<evidence type="ECO:0000256" key="2">
    <source>
        <dbReference type="ARBA" id="ARBA00022898"/>
    </source>
</evidence>
<dbReference type="InterPro" id="IPR029066">
    <property type="entry name" value="PLP-binding_barrel"/>
</dbReference>
<feature type="transmembrane region" description="Helical" evidence="7">
    <location>
        <begin position="242"/>
        <end position="260"/>
    </location>
</feature>
<dbReference type="PRINTS" id="PR00992">
    <property type="entry name" value="ALARACEMASE"/>
</dbReference>
<dbReference type="Gene3D" id="2.40.37.10">
    <property type="entry name" value="Lyase, Ornithine Decarboxylase, Chain A, domain 1"/>
    <property type="match status" value="1"/>
</dbReference>
<feature type="modified residue" description="N6-(pyridoxal phosphate)lysine" evidence="4 5">
    <location>
        <position position="365"/>
    </location>
</feature>
<evidence type="ECO:0000256" key="1">
    <source>
        <dbReference type="ARBA" id="ARBA00001933"/>
    </source>
</evidence>
<feature type="active site" description="Proton acceptor; specific for L-alanine" evidence="4">
    <location>
        <position position="591"/>
    </location>
</feature>
<dbReference type="AlphaFoldDB" id="A0A926D4E1"/>
<dbReference type="SUPFAM" id="SSF51419">
    <property type="entry name" value="PLP-binding barrel"/>
    <property type="match status" value="1"/>
</dbReference>
<reference evidence="9" key="1">
    <citation type="submission" date="2020-08" db="EMBL/GenBank/DDBJ databases">
        <title>Genome public.</title>
        <authorList>
            <person name="Liu C."/>
            <person name="Sun Q."/>
        </authorList>
    </citation>
    <scope>NUCLEOTIDE SEQUENCE</scope>
    <source>
        <strain evidence="9">NSJ-53</strain>
    </source>
</reference>
<evidence type="ECO:0000313" key="9">
    <source>
        <dbReference type="EMBL" id="MBC8531132.1"/>
    </source>
</evidence>
<comment type="pathway">
    <text evidence="4">Amino-acid biosynthesis; D-alanine biosynthesis; D-alanine from L-alanine: step 1/1.</text>
</comment>
<comment type="cofactor">
    <cofactor evidence="1 4 5">
        <name>pyridoxal 5'-phosphate</name>
        <dbReference type="ChEBI" id="CHEBI:597326"/>
    </cofactor>
</comment>
<evidence type="ECO:0000259" key="8">
    <source>
        <dbReference type="SMART" id="SM01005"/>
    </source>
</evidence>
<dbReference type="EC" id="5.1.1.1" evidence="4"/>
<feature type="active site" description="Proton acceptor; specific for D-alanine" evidence="4">
    <location>
        <position position="365"/>
    </location>
</feature>
<evidence type="ECO:0000256" key="5">
    <source>
        <dbReference type="PIRSR" id="PIRSR600821-50"/>
    </source>
</evidence>
<feature type="transmembrane region" description="Helical" evidence="7">
    <location>
        <begin position="146"/>
        <end position="167"/>
    </location>
</feature>
<comment type="caution">
    <text evidence="9">The sequence shown here is derived from an EMBL/GenBank/DDBJ whole genome shotgun (WGS) entry which is preliminary data.</text>
</comment>
<keyword evidence="7" id="KW-1133">Transmembrane helix</keyword>
<feature type="binding site" evidence="4 6">
    <location>
        <position position="458"/>
    </location>
    <ligand>
        <name>substrate</name>
    </ligand>
</feature>
<feature type="transmembrane region" description="Helical" evidence="7">
    <location>
        <begin position="12"/>
        <end position="31"/>
    </location>
</feature>
<dbReference type="Gene3D" id="3.20.20.10">
    <property type="entry name" value="Alanine racemase"/>
    <property type="match status" value="1"/>
</dbReference>
<dbReference type="GO" id="GO:0005829">
    <property type="term" value="C:cytosol"/>
    <property type="evidence" value="ECO:0007669"/>
    <property type="project" value="TreeGrafter"/>
</dbReference>
<protein>
    <recommendedName>
        <fullName evidence="4">Alanine racemase</fullName>
        <ecNumber evidence="4">5.1.1.1</ecNumber>
    </recommendedName>
</protein>
<dbReference type="Pfam" id="PF01168">
    <property type="entry name" value="Ala_racemase_N"/>
    <property type="match status" value="1"/>
</dbReference>
<proteinExistence type="inferred from homology"/>
<dbReference type="InterPro" id="IPR001608">
    <property type="entry name" value="Ala_racemase_N"/>
</dbReference>
<organism evidence="9 10">
    <name type="scientific">Gehongia tenuis</name>
    <dbReference type="NCBI Taxonomy" id="2763655"/>
    <lineage>
        <taxon>Bacteria</taxon>
        <taxon>Bacillati</taxon>
        <taxon>Bacillota</taxon>
        <taxon>Clostridia</taxon>
        <taxon>Christensenellales</taxon>
        <taxon>Christensenellaceae</taxon>
        <taxon>Gehongia</taxon>
    </lineage>
</organism>